<keyword evidence="2" id="KW-0812">Transmembrane</keyword>
<evidence type="ECO:0000313" key="4">
    <source>
        <dbReference type="Proteomes" id="UP000298030"/>
    </source>
</evidence>
<feature type="transmembrane region" description="Helical" evidence="2">
    <location>
        <begin position="371"/>
        <end position="391"/>
    </location>
</feature>
<feature type="compositionally biased region" description="Basic and acidic residues" evidence="1">
    <location>
        <begin position="254"/>
        <end position="277"/>
    </location>
</feature>
<comment type="caution">
    <text evidence="3">The sequence shown here is derived from an EMBL/GenBank/DDBJ whole genome shotgun (WGS) entry which is preliminary data.</text>
</comment>
<feature type="compositionally biased region" description="Basic and acidic residues" evidence="1">
    <location>
        <begin position="226"/>
        <end position="236"/>
    </location>
</feature>
<feature type="compositionally biased region" description="Basic and acidic residues" evidence="1">
    <location>
        <begin position="66"/>
        <end position="100"/>
    </location>
</feature>
<keyword evidence="2" id="KW-1133">Transmembrane helix</keyword>
<dbReference type="AlphaFoldDB" id="A0A4Y7SVH0"/>
<feature type="compositionally biased region" description="Basic and acidic residues" evidence="1">
    <location>
        <begin position="300"/>
        <end position="312"/>
    </location>
</feature>
<keyword evidence="2" id="KW-0472">Membrane</keyword>
<name>A0A4Y7SVH0_COPMI</name>
<dbReference type="PROSITE" id="PS00018">
    <property type="entry name" value="EF_HAND_1"/>
    <property type="match status" value="1"/>
</dbReference>
<dbReference type="OrthoDB" id="3070887at2759"/>
<evidence type="ECO:0000256" key="2">
    <source>
        <dbReference type="SAM" id="Phobius"/>
    </source>
</evidence>
<feature type="compositionally biased region" description="Low complexity" evidence="1">
    <location>
        <begin position="102"/>
        <end position="116"/>
    </location>
</feature>
<feature type="compositionally biased region" description="Basic residues" evidence="1">
    <location>
        <begin position="313"/>
        <end position="328"/>
    </location>
</feature>
<evidence type="ECO:0000313" key="3">
    <source>
        <dbReference type="EMBL" id="TEB25614.1"/>
    </source>
</evidence>
<sequence length="417" mass="47060">MPHHPDPPPQDMTDDYYHYYMASQKRVSRWISQTTKELETATPMPVPSLFDVSMGASAIRESMAGDGRRGKEDGGRDKEPKRRDEKERGKGREKEQDRGLRSTSTSTLVASSSSKTRGGDEESSERRKRKEREREHRSSSDKDRDRRKHHDLDRHLNIIEEDGPRRSCGNDERQVKKRTSSMSPPPSSFKPRVKSNPNALALDLFAPEAETTMVTETVAIETVLTEADRDRERKVTPSDYAGSAGDLMRLRRKEVREGKGKERERESERESGRRRESTVSPQKSSRSRGRTSDKLAAQDVLERRELDRERAGFRSKSRATHTTSKSKSKRETRPRSLSRPRSGTDATTTSFQALLVLLSSSMLAIVGAPKVGVVMSAVVGAVVVLVLNMPTEEETSLSRRKRARSIDSTRMPATVLR</sequence>
<feature type="region of interest" description="Disordered" evidence="1">
    <location>
        <begin position="39"/>
        <end position="196"/>
    </location>
</feature>
<keyword evidence="4" id="KW-1185">Reference proteome</keyword>
<organism evidence="3 4">
    <name type="scientific">Coprinellus micaceus</name>
    <name type="common">Glistening ink-cap mushroom</name>
    <name type="synonym">Coprinus micaceus</name>
    <dbReference type="NCBI Taxonomy" id="71717"/>
    <lineage>
        <taxon>Eukaryota</taxon>
        <taxon>Fungi</taxon>
        <taxon>Dikarya</taxon>
        <taxon>Basidiomycota</taxon>
        <taxon>Agaricomycotina</taxon>
        <taxon>Agaricomycetes</taxon>
        <taxon>Agaricomycetidae</taxon>
        <taxon>Agaricales</taxon>
        <taxon>Agaricineae</taxon>
        <taxon>Psathyrellaceae</taxon>
        <taxon>Coprinellus</taxon>
    </lineage>
</organism>
<dbReference type="InterPro" id="IPR018247">
    <property type="entry name" value="EF_Hand_1_Ca_BS"/>
</dbReference>
<dbReference type="EMBL" id="QPFP01000055">
    <property type="protein sequence ID" value="TEB25614.1"/>
    <property type="molecule type" value="Genomic_DNA"/>
</dbReference>
<evidence type="ECO:0000256" key="1">
    <source>
        <dbReference type="SAM" id="MobiDB-lite"/>
    </source>
</evidence>
<gene>
    <name evidence="3" type="ORF">FA13DRAFT_1796315</name>
</gene>
<reference evidence="3 4" key="1">
    <citation type="journal article" date="2019" name="Nat. Ecol. Evol.">
        <title>Megaphylogeny resolves global patterns of mushroom evolution.</title>
        <authorList>
            <person name="Varga T."/>
            <person name="Krizsan K."/>
            <person name="Foldi C."/>
            <person name="Dima B."/>
            <person name="Sanchez-Garcia M."/>
            <person name="Sanchez-Ramirez S."/>
            <person name="Szollosi G.J."/>
            <person name="Szarkandi J.G."/>
            <person name="Papp V."/>
            <person name="Albert L."/>
            <person name="Andreopoulos W."/>
            <person name="Angelini C."/>
            <person name="Antonin V."/>
            <person name="Barry K.W."/>
            <person name="Bougher N.L."/>
            <person name="Buchanan P."/>
            <person name="Buyck B."/>
            <person name="Bense V."/>
            <person name="Catcheside P."/>
            <person name="Chovatia M."/>
            <person name="Cooper J."/>
            <person name="Damon W."/>
            <person name="Desjardin D."/>
            <person name="Finy P."/>
            <person name="Geml J."/>
            <person name="Haridas S."/>
            <person name="Hughes K."/>
            <person name="Justo A."/>
            <person name="Karasinski D."/>
            <person name="Kautmanova I."/>
            <person name="Kiss B."/>
            <person name="Kocsube S."/>
            <person name="Kotiranta H."/>
            <person name="LaButti K.M."/>
            <person name="Lechner B.E."/>
            <person name="Liimatainen K."/>
            <person name="Lipzen A."/>
            <person name="Lukacs Z."/>
            <person name="Mihaltcheva S."/>
            <person name="Morgado L.N."/>
            <person name="Niskanen T."/>
            <person name="Noordeloos M.E."/>
            <person name="Ohm R.A."/>
            <person name="Ortiz-Santana B."/>
            <person name="Ovrebo C."/>
            <person name="Racz N."/>
            <person name="Riley R."/>
            <person name="Savchenko A."/>
            <person name="Shiryaev A."/>
            <person name="Soop K."/>
            <person name="Spirin V."/>
            <person name="Szebenyi C."/>
            <person name="Tomsovsky M."/>
            <person name="Tulloss R.E."/>
            <person name="Uehling J."/>
            <person name="Grigoriev I.V."/>
            <person name="Vagvolgyi C."/>
            <person name="Papp T."/>
            <person name="Martin F.M."/>
            <person name="Miettinen O."/>
            <person name="Hibbett D.S."/>
            <person name="Nagy L.G."/>
        </authorList>
    </citation>
    <scope>NUCLEOTIDE SEQUENCE [LARGE SCALE GENOMIC DNA]</scope>
    <source>
        <strain evidence="3 4">FP101781</strain>
    </source>
</reference>
<feature type="region of interest" description="Disordered" evidence="1">
    <location>
        <begin position="224"/>
        <end position="346"/>
    </location>
</feature>
<feature type="region of interest" description="Disordered" evidence="1">
    <location>
        <begin position="393"/>
        <end position="417"/>
    </location>
</feature>
<accession>A0A4Y7SVH0</accession>
<proteinExistence type="predicted"/>
<dbReference type="Proteomes" id="UP000298030">
    <property type="component" value="Unassembled WGS sequence"/>
</dbReference>
<feature type="compositionally biased region" description="Basic and acidic residues" evidence="1">
    <location>
        <begin position="132"/>
        <end position="174"/>
    </location>
</feature>
<protein>
    <submittedName>
        <fullName evidence="3">Uncharacterized protein</fullName>
    </submittedName>
</protein>